<gene>
    <name evidence="4" type="ORF">J0A65_06765</name>
</gene>
<dbReference type="EMBL" id="JAFKCS010000004">
    <property type="protein sequence ID" value="MBN7819559.1"/>
    <property type="molecule type" value="Genomic_DNA"/>
</dbReference>
<dbReference type="PANTHER" id="PTHR10357:SF210">
    <property type="entry name" value="MALTODEXTRIN GLUCOSIDASE"/>
    <property type="match status" value="1"/>
</dbReference>
<dbReference type="SUPFAM" id="SSF81296">
    <property type="entry name" value="E set domains"/>
    <property type="match status" value="1"/>
</dbReference>
<comment type="caution">
    <text evidence="4">The sequence shown here is derived from an EMBL/GenBank/DDBJ whole genome shotgun (WGS) entry which is preliminary data.</text>
</comment>
<evidence type="ECO:0000256" key="2">
    <source>
        <dbReference type="ARBA" id="ARBA00023295"/>
    </source>
</evidence>
<dbReference type="SUPFAM" id="SSF51445">
    <property type="entry name" value="(Trans)glycosidases"/>
    <property type="match status" value="1"/>
</dbReference>
<dbReference type="Gene3D" id="2.60.40.10">
    <property type="entry name" value="Immunoglobulins"/>
    <property type="match status" value="1"/>
</dbReference>
<sequence>MTRWLTGFCLLISLPVLADLQLKRVEPANWWVGMHSSQLQIMLYGEQVSGYQVNLDYPGVKLVKAERVGSPNYLFLTLNLAKDVKPGLIPIKLSQGEHVALVYDYPLLARDNASAERQGFSNKDSIYLITPDRFANGDLSNDSVPGLEDKLNRAALGGRHGGDLQGIINHLDYIQAMGFTQIWLNPVLENAMSSYSYHGYAATDFYRVDPRYGSNALYQQLAQQAKARGIGVIIDVVLNHIGSQHWWMSDLPSADWLNFAGQFVPTTHRREALHDPYATEWDKRHFSDGWFVETMPDLNQRNPLLATYLIQNSIWWVEYAGLSGIRIDTYSYSDPDFLSQYTARLVAEYPNLNMVGEEWTLNPSIVAYWQRGTKRHDGYQSALPSLFDFPLQAAVVGGLTNQENWNSGLREIYLSLANDYLYGHPQDLVVMPDNHDMSRIFTQLREDPQLWRMAMVLFATVRGTPQFFYGTEILLANPNSDDHGEIRADFPGGWPGDKQNAFTGNNLSTDASSAQAYMRKLLNWRKTAQAVHNGRFVHYAPLDGSYSYFRLSEEHNLLVVLNKNDQAIKLDLARMQESLKGFTSAKEVLSGQTAALPDILVPARSAGIYELYK</sequence>
<dbReference type="Pfam" id="PF00128">
    <property type="entry name" value="Alpha-amylase"/>
    <property type="match status" value="1"/>
</dbReference>
<protein>
    <submittedName>
        <fullName evidence="4">Glycoside hydrolase family 13 protein</fullName>
    </submittedName>
</protein>
<dbReference type="SUPFAM" id="SSF51011">
    <property type="entry name" value="Glycosyl hydrolase domain"/>
    <property type="match status" value="1"/>
</dbReference>
<evidence type="ECO:0000259" key="3">
    <source>
        <dbReference type="SMART" id="SM00642"/>
    </source>
</evidence>
<keyword evidence="1 4" id="KW-0378">Hydrolase</keyword>
<dbReference type="Proteomes" id="UP000663992">
    <property type="component" value="Unassembled WGS sequence"/>
</dbReference>
<dbReference type="InterPro" id="IPR019492">
    <property type="entry name" value="Cyclo-malto-dextrinase_C"/>
</dbReference>
<keyword evidence="2" id="KW-0326">Glycosidase</keyword>
<feature type="domain" description="Glycosyl hydrolase family 13 catalytic" evidence="3">
    <location>
        <begin position="128"/>
        <end position="525"/>
    </location>
</feature>
<keyword evidence="5" id="KW-1185">Reference proteome</keyword>
<proteinExistence type="predicted"/>
<dbReference type="Gene3D" id="2.60.40.1180">
    <property type="entry name" value="Golgi alpha-mannosidase II"/>
    <property type="match status" value="1"/>
</dbReference>
<dbReference type="GO" id="GO:0016787">
    <property type="term" value="F:hydrolase activity"/>
    <property type="evidence" value="ECO:0007669"/>
    <property type="project" value="UniProtKB-KW"/>
</dbReference>
<evidence type="ECO:0000256" key="1">
    <source>
        <dbReference type="ARBA" id="ARBA00022801"/>
    </source>
</evidence>
<dbReference type="InterPro" id="IPR013783">
    <property type="entry name" value="Ig-like_fold"/>
</dbReference>
<evidence type="ECO:0000313" key="4">
    <source>
        <dbReference type="EMBL" id="MBN7819559.1"/>
    </source>
</evidence>
<dbReference type="Pfam" id="PF09087">
    <property type="entry name" value="Cyc-maltodext_N"/>
    <property type="match status" value="1"/>
</dbReference>
<dbReference type="CDD" id="cd11340">
    <property type="entry name" value="AmyAc_bac_CMD_like_3"/>
    <property type="match status" value="1"/>
</dbReference>
<organism evidence="4 5">
    <name type="scientific">Bowmanella yangjiangensis</name>
    <dbReference type="NCBI Taxonomy" id="2811230"/>
    <lineage>
        <taxon>Bacteria</taxon>
        <taxon>Pseudomonadati</taxon>
        <taxon>Pseudomonadota</taxon>
        <taxon>Gammaproteobacteria</taxon>
        <taxon>Alteromonadales</taxon>
        <taxon>Alteromonadaceae</taxon>
        <taxon>Bowmanella</taxon>
    </lineage>
</organism>
<dbReference type="SMART" id="SM00642">
    <property type="entry name" value="Aamy"/>
    <property type="match status" value="1"/>
</dbReference>
<dbReference type="InterPro" id="IPR013780">
    <property type="entry name" value="Glyco_hydro_b"/>
</dbReference>
<name>A0ABS3CR27_9ALTE</name>
<dbReference type="InterPro" id="IPR015171">
    <property type="entry name" value="Cyc-maltodext_N"/>
</dbReference>
<dbReference type="InterPro" id="IPR017853">
    <property type="entry name" value="GH"/>
</dbReference>
<evidence type="ECO:0000313" key="5">
    <source>
        <dbReference type="Proteomes" id="UP000663992"/>
    </source>
</evidence>
<reference evidence="4 5" key="1">
    <citation type="submission" date="2021-03" db="EMBL/GenBank/DDBJ databases">
        <title>novel species isolated from a fishpond in China.</title>
        <authorList>
            <person name="Lu H."/>
            <person name="Cai Z."/>
        </authorList>
    </citation>
    <scope>NUCLEOTIDE SEQUENCE [LARGE SCALE GENOMIC DNA]</scope>
    <source>
        <strain evidence="4 5">Y57</strain>
    </source>
</reference>
<accession>A0ABS3CR27</accession>
<dbReference type="InterPro" id="IPR006047">
    <property type="entry name" value="GH13_cat_dom"/>
</dbReference>
<dbReference type="InterPro" id="IPR014756">
    <property type="entry name" value="Ig_E-set"/>
</dbReference>
<dbReference type="Gene3D" id="3.20.20.80">
    <property type="entry name" value="Glycosidases"/>
    <property type="match status" value="1"/>
</dbReference>
<dbReference type="Pfam" id="PF10438">
    <property type="entry name" value="Cyc-maltodext_C"/>
    <property type="match status" value="1"/>
</dbReference>
<dbReference type="PANTHER" id="PTHR10357">
    <property type="entry name" value="ALPHA-AMYLASE FAMILY MEMBER"/>
    <property type="match status" value="1"/>
</dbReference>